<name>A0A4V2UUN0_9FIRM</name>
<accession>A0A4V2UUN0</accession>
<dbReference type="RefSeq" id="WP_158279965.1">
    <property type="nucleotide sequence ID" value="NZ_CP068564.1"/>
</dbReference>
<protein>
    <submittedName>
        <fullName evidence="1">Uncharacterized protein</fullName>
    </submittedName>
</protein>
<organism evidence="1 2">
    <name type="scientific">Keratinibaculum paraultunense</name>
    <dbReference type="NCBI Taxonomy" id="1278232"/>
    <lineage>
        <taxon>Bacteria</taxon>
        <taxon>Bacillati</taxon>
        <taxon>Bacillota</taxon>
        <taxon>Tissierellia</taxon>
        <taxon>Tissierellales</taxon>
        <taxon>Tepidimicrobiaceae</taxon>
        <taxon>Keratinibaculum</taxon>
    </lineage>
</organism>
<comment type="caution">
    <text evidence="1">The sequence shown here is derived from an EMBL/GenBank/DDBJ whole genome shotgun (WGS) entry which is preliminary data.</text>
</comment>
<keyword evidence="2" id="KW-1185">Reference proteome</keyword>
<dbReference type="OrthoDB" id="9776971at2"/>
<evidence type="ECO:0000313" key="2">
    <source>
        <dbReference type="Proteomes" id="UP000294567"/>
    </source>
</evidence>
<dbReference type="AlphaFoldDB" id="A0A4V2UUN0"/>
<proteinExistence type="predicted"/>
<dbReference type="Proteomes" id="UP000294567">
    <property type="component" value="Unassembled WGS sequence"/>
</dbReference>
<dbReference type="EMBL" id="SMAE01000001">
    <property type="protein sequence ID" value="TCS91660.1"/>
    <property type="molecule type" value="Genomic_DNA"/>
</dbReference>
<sequence length="47" mass="5777">MKYYYEIIEGEEDLPLKAIIHSVDRFQFHWHKELVKTIHGITKRIFC</sequence>
<gene>
    <name evidence="1" type="ORF">EDD65_101163</name>
</gene>
<reference evidence="1 2" key="1">
    <citation type="submission" date="2019-03" db="EMBL/GenBank/DDBJ databases">
        <title>Genomic Encyclopedia of Type Strains, Phase IV (KMG-IV): sequencing the most valuable type-strain genomes for metagenomic binning, comparative biology and taxonomic classification.</title>
        <authorList>
            <person name="Goeker M."/>
        </authorList>
    </citation>
    <scope>NUCLEOTIDE SEQUENCE [LARGE SCALE GENOMIC DNA]</scope>
    <source>
        <strain evidence="1 2">DSM 26752</strain>
    </source>
</reference>
<evidence type="ECO:0000313" key="1">
    <source>
        <dbReference type="EMBL" id="TCS91660.1"/>
    </source>
</evidence>